<evidence type="ECO:0000313" key="2">
    <source>
        <dbReference type="EMBL" id="OAQ71325.1"/>
    </source>
</evidence>
<dbReference type="InterPro" id="IPR010730">
    <property type="entry name" value="HET"/>
</dbReference>
<dbReference type="GeneID" id="28855269"/>
<evidence type="ECO:0000259" key="1">
    <source>
        <dbReference type="Pfam" id="PF06985"/>
    </source>
</evidence>
<dbReference type="AlphaFoldDB" id="A0A179G0D1"/>
<dbReference type="OrthoDB" id="2157530at2759"/>
<sequence length="508" mass="57341">MAIFNVPEPNNLHPRWLLNLDKWSLSSYRDVEDEVKKQGYGIVSYTWGRVAVPGKAAPNPPKGLQWDVPLVKSFTLEEAKAVMKTMGKTYVWWDWMCVPQGDKSKMSPELRRIQAEELQKQMNIYKGAQKSIVWVHDTKWDGRSDLESFLKGRLHPEKGLPAYLNEIVKVLKACQEHEPWLTSGWTLQEGVLLSETLLLDHEGKTLRDDRFIHHDGQACVIDLTSTVTRLAIGIATAFIRHSDGDPGDDQTEIGRLVKFILNEDKNYPFTAGILATILKTGLVAYTKHSPLYILAGKQSRKFTVPADQCWALLGALELEAVDVSYDLELKLIKERFFKALLERYQWTLFLIPAPPPQLGKQSWSEVIVDGYFLPLGIFFDVNFVDNLPLLSWSSNVLAIGSSTTAPFPVFSLNESVYARRYEQQQTGEVFVVGVSVAVPSPKAKYLQVADLESRNNIPGKRCILITDLRNKKGFFGGLVDIWADETSISTETFDEIALSLPEKAERVI</sequence>
<name>A0A179G0D1_METCM</name>
<keyword evidence="3" id="KW-1185">Reference proteome</keyword>
<proteinExistence type="predicted"/>
<reference evidence="2 3" key="1">
    <citation type="journal article" date="2016" name="PLoS Pathog.">
        <title>Biosynthesis of antibiotic leucinostatins in bio-control fungus Purpureocillium lilacinum and their inhibition on phytophthora revealed by genome mining.</title>
        <authorList>
            <person name="Wang G."/>
            <person name="Liu Z."/>
            <person name="Lin R."/>
            <person name="Li E."/>
            <person name="Mao Z."/>
            <person name="Ling J."/>
            <person name="Yang Y."/>
            <person name="Yin W.B."/>
            <person name="Xie B."/>
        </authorList>
    </citation>
    <scope>NUCLEOTIDE SEQUENCE [LARGE SCALE GENOMIC DNA]</scope>
    <source>
        <strain evidence="2">170</strain>
    </source>
</reference>
<dbReference type="STRING" id="1380566.A0A179G0D1"/>
<protein>
    <submittedName>
        <fullName evidence="2">Heterokaryon incompatibility protein (HET) domain-containing protein</fullName>
    </submittedName>
</protein>
<dbReference type="KEGG" id="pchm:VFPPC_13500"/>
<gene>
    <name evidence="2" type="ORF">VFPPC_13500</name>
</gene>
<dbReference type="RefSeq" id="XP_018147862.1">
    <property type="nucleotide sequence ID" value="XM_018291275.1"/>
</dbReference>
<dbReference type="Proteomes" id="UP000078397">
    <property type="component" value="Unassembled WGS sequence"/>
</dbReference>
<feature type="domain" description="Heterokaryon incompatibility" evidence="1">
    <location>
        <begin position="40"/>
        <end position="189"/>
    </location>
</feature>
<dbReference type="EMBL" id="LSBJ02000002">
    <property type="protein sequence ID" value="OAQ71325.1"/>
    <property type="molecule type" value="Genomic_DNA"/>
</dbReference>
<dbReference type="Pfam" id="PF06985">
    <property type="entry name" value="HET"/>
    <property type="match status" value="1"/>
</dbReference>
<organism evidence="2 3">
    <name type="scientific">Pochonia chlamydosporia 170</name>
    <dbReference type="NCBI Taxonomy" id="1380566"/>
    <lineage>
        <taxon>Eukaryota</taxon>
        <taxon>Fungi</taxon>
        <taxon>Dikarya</taxon>
        <taxon>Ascomycota</taxon>
        <taxon>Pezizomycotina</taxon>
        <taxon>Sordariomycetes</taxon>
        <taxon>Hypocreomycetidae</taxon>
        <taxon>Hypocreales</taxon>
        <taxon>Clavicipitaceae</taxon>
        <taxon>Pochonia</taxon>
    </lineage>
</organism>
<accession>A0A179G0D1</accession>
<comment type="caution">
    <text evidence="2">The sequence shown here is derived from an EMBL/GenBank/DDBJ whole genome shotgun (WGS) entry which is preliminary data.</text>
</comment>
<evidence type="ECO:0000313" key="3">
    <source>
        <dbReference type="Proteomes" id="UP000078397"/>
    </source>
</evidence>